<evidence type="ECO:0000313" key="2">
    <source>
        <dbReference type="Proteomes" id="UP000663193"/>
    </source>
</evidence>
<keyword evidence="2" id="KW-1185">Reference proteome</keyword>
<dbReference type="AlphaFoldDB" id="A0A7U2HZ24"/>
<dbReference type="RefSeq" id="XP_001794148.1">
    <property type="nucleotide sequence ID" value="XM_001794096.1"/>
</dbReference>
<dbReference type="VEuPathDB" id="FungiDB:JI435_035910"/>
<gene>
    <name evidence="1" type="ORF">JI435_035910</name>
</gene>
<name>A0A7U2HZ24_PHANO</name>
<organism evidence="1 2">
    <name type="scientific">Phaeosphaeria nodorum (strain SN15 / ATCC MYA-4574 / FGSC 10173)</name>
    <name type="common">Glume blotch fungus</name>
    <name type="synonym">Parastagonospora nodorum</name>
    <dbReference type="NCBI Taxonomy" id="321614"/>
    <lineage>
        <taxon>Eukaryota</taxon>
        <taxon>Fungi</taxon>
        <taxon>Dikarya</taxon>
        <taxon>Ascomycota</taxon>
        <taxon>Pezizomycotina</taxon>
        <taxon>Dothideomycetes</taxon>
        <taxon>Pleosporomycetidae</taxon>
        <taxon>Pleosporales</taxon>
        <taxon>Pleosporineae</taxon>
        <taxon>Phaeosphaeriaceae</taxon>
        <taxon>Parastagonospora</taxon>
    </lineage>
</organism>
<dbReference type="KEGG" id="pno:SNOG_03591"/>
<dbReference type="OrthoDB" id="3799620at2759"/>
<dbReference type="Proteomes" id="UP000663193">
    <property type="component" value="Chromosome 3"/>
</dbReference>
<protein>
    <submittedName>
        <fullName evidence="1">Elastin</fullName>
    </submittedName>
</protein>
<proteinExistence type="predicted"/>
<evidence type="ECO:0000313" key="1">
    <source>
        <dbReference type="EMBL" id="QRC93357.1"/>
    </source>
</evidence>
<accession>A0A7U2HZ24</accession>
<dbReference type="EMBL" id="CP069025">
    <property type="protein sequence ID" value="QRC93357.1"/>
    <property type="molecule type" value="Genomic_DNA"/>
</dbReference>
<sequence>MASESLTPRYQLRDRAITNIPPTPVTASNLVVQGAVTPARSFFDLPPELRCQIYHQIFVTKPPFQLKLPRSSDRRRYDRGMSKFNVQYALADPISNPIGAVSTRPKPPIWFLACKQMCIEAIGQFQRGAIWILSNIDSFTTPEGPQFSVWKNAASGRTRRVGPFLLTPSDAQDIRLISGPLMHAFGEIDHRGKPFNRVTWGWDNDIVQRLSSSVATSTNLRSLTVNIITMSPNGWNSKGGPGNAPCKVDYKWLGNLELPQLQDLKIEMLYDTAFAADRRIMAAFDEATIEVGMKLIGGKGTWSFTRTGGSWVAPRTQRPICLRIPYTFKRGES</sequence>
<reference evidence="2" key="1">
    <citation type="journal article" date="2021" name="BMC Genomics">
        <title>Chromosome-level genome assembly and manually-curated proteome of model necrotroph Parastagonospora nodorum Sn15 reveals a genome-wide trove of candidate effector homologs, and redundancy of virulence-related functions within an accessory chromosome.</title>
        <authorList>
            <person name="Bertazzoni S."/>
            <person name="Jones D.A.B."/>
            <person name="Phan H.T."/>
            <person name="Tan K.-C."/>
            <person name="Hane J.K."/>
        </authorList>
    </citation>
    <scope>NUCLEOTIDE SEQUENCE [LARGE SCALE GENOMIC DNA]</scope>
    <source>
        <strain evidence="2">SN15 / ATCC MYA-4574 / FGSC 10173)</strain>
    </source>
</reference>